<dbReference type="Proteomes" id="UP000789702">
    <property type="component" value="Unassembled WGS sequence"/>
</dbReference>
<dbReference type="EMBL" id="CAJVPU010011739">
    <property type="protein sequence ID" value="CAG8617426.1"/>
    <property type="molecule type" value="Genomic_DNA"/>
</dbReference>
<feature type="non-terminal residue" evidence="1">
    <location>
        <position position="1"/>
    </location>
</feature>
<comment type="caution">
    <text evidence="1">The sequence shown here is derived from an EMBL/GenBank/DDBJ whole genome shotgun (WGS) entry which is preliminary data.</text>
</comment>
<sequence>KATDSTNGASGSYNPPTGIAYLYFITCSDSLASGSCQIENSLHTYTSFDYQVEVCGPNYDSIIPAQPSNVPVSTLIQTGLMTTIPSGITNVPPTGSSNRTPGPATDNANSPTSSGLGSGGTAAIVILTLLFVFALGVGVILWYRSRNLKARRDGAEVNQTASADQSRGFNQPHPEEIVIDTFDHGEGSSNPPPTYSQAMGKKELTIEEKPLPSTPTSN</sequence>
<keyword evidence="2" id="KW-1185">Reference proteome</keyword>
<gene>
    <name evidence="1" type="ORF">DHETER_LOCUS7883</name>
</gene>
<evidence type="ECO:0000313" key="2">
    <source>
        <dbReference type="Proteomes" id="UP000789702"/>
    </source>
</evidence>
<proteinExistence type="predicted"/>
<name>A0ACA9MZ01_9GLOM</name>
<protein>
    <submittedName>
        <fullName evidence="1">6624_t:CDS:1</fullName>
    </submittedName>
</protein>
<accession>A0ACA9MZ01</accession>
<organism evidence="1 2">
    <name type="scientific">Dentiscutata heterogama</name>
    <dbReference type="NCBI Taxonomy" id="1316150"/>
    <lineage>
        <taxon>Eukaryota</taxon>
        <taxon>Fungi</taxon>
        <taxon>Fungi incertae sedis</taxon>
        <taxon>Mucoromycota</taxon>
        <taxon>Glomeromycotina</taxon>
        <taxon>Glomeromycetes</taxon>
        <taxon>Diversisporales</taxon>
        <taxon>Gigasporaceae</taxon>
        <taxon>Dentiscutata</taxon>
    </lineage>
</organism>
<evidence type="ECO:0000313" key="1">
    <source>
        <dbReference type="EMBL" id="CAG8617426.1"/>
    </source>
</evidence>
<reference evidence="1" key="1">
    <citation type="submission" date="2021-06" db="EMBL/GenBank/DDBJ databases">
        <authorList>
            <person name="Kallberg Y."/>
            <person name="Tangrot J."/>
            <person name="Rosling A."/>
        </authorList>
    </citation>
    <scope>NUCLEOTIDE SEQUENCE</scope>
    <source>
        <strain evidence="1">IL203A</strain>
    </source>
</reference>